<keyword evidence="3 4" id="KW-0732">Signal</keyword>
<dbReference type="NCBIfam" id="NF037995">
    <property type="entry name" value="TRAP_S1"/>
    <property type="match status" value="1"/>
</dbReference>
<dbReference type="GO" id="GO:0055085">
    <property type="term" value="P:transmembrane transport"/>
    <property type="evidence" value="ECO:0007669"/>
    <property type="project" value="InterPro"/>
</dbReference>
<dbReference type="STRING" id="891968.Anamo_2034"/>
<dbReference type="Gene3D" id="3.40.190.170">
    <property type="entry name" value="Bacterial extracellular solute-binding protein, family 7"/>
    <property type="match status" value="1"/>
</dbReference>
<evidence type="ECO:0000313" key="6">
    <source>
        <dbReference type="Proteomes" id="UP000006061"/>
    </source>
</evidence>
<dbReference type="PANTHER" id="PTHR33376:SF7">
    <property type="entry name" value="C4-DICARBOXYLATE-BINDING PROTEIN DCTB"/>
    <property type="match status" value="1"/>
</dbReference>
<evidence type="ECO:0000256" key="4">
    <source>
        <dbReference type="SAM" id="SignalP"/>
    </source>
</evidence>
<evidence type="ECO:0000256" key="3">
    <source>
        <dbReference type="ARBA" id="ARBA00022729"/>
    </source>
</evidence>
<keyword evidence="6" id="KW-1185">Reference proteome</keyword>
<feature type="chain" id="PRO_5003687220" evidence="4">
    <location>
        <begin position="20"/>
        <end position="345"/>
    </location>
</feature>
<dbReference type="KEGG" id="amo:Anamo_2034"/>
<feature type="signal peptide" evidence="4">
    <location>
        <begin position="1"/>
        <end position="19"/>
    </location>
</feature>
<evidence type="ECO:0000256" key="1">
    <source>
        <dbReference type="ARBA" id="ARBA00009023"/>
    </source>
</evidence>
<dbReference type="PIRSF" id="PIRSF006470">
    <property type="entry name" value="DctB"/>
    <property type="match status" value="1"/>
</dbReference>
<dbReference type="PATRIC" id="fig|891968.3.peg.2019"/>
<dbReference type="HOGENOM" id="CLU_036176_1_3_0"/>
<keyword evidence="5" id="KW-0675">Receptor</keyword>
<dbReference type="InterPro" id="IPR018389">
    <property type="entry name" value="DctP_fam"/>
</dbReference>
<name>I4BZB0_ACEMN</name>
<sequence length="345" mass="38586" precursor="true">MLRRVLVFALAVFMIFSFANCCGIIEIGCAKSASKKITLNFSHTMAPNSVSDMAAKEFKRLIEEKSNGAIKVNVVTNCGLSGGDLTKAIEMAMAGDIDIHACAPTNVANFDPRFFIFWMPFMFPTLDSLLNVCHSDEIYKEVDGWSAEKNLKLLGFHNAGARQISNNKKEIRKPSDLKGMNIRVPGAQIFIDLYRNCFGANPIAMDFSEVYTALQQGTIDGQENPVSVFYSSKFSEVQKYLTLWDYVRDTTAWFMSNKTLEKLTLDQRNMVMETAKQAIDWANNYVNDNEETILKQLRGEGVLITKLTPAEQKAFADAAAPIYSKYADIVGKDVISLFQRVAHSK</sequence>
<dbReference type="Pfam" id="PF03480">
    <property type="entry name" value="DctP"/>
    <property type="match status" value="1"/>
</dbReference>
<dbReference type="InterPro" id="IPR038404">
    <property type="entry name" value="TRAP_DctP_sf"/>
</dbReference>
<dbReference type="PANTHER" id="PTHR33376">
    <property type="match status" value="1"/>
</dbReference>
<dbReference type="Proteomes" id="UP000006061">
    <property type="component" value="Chromosome"/>
</dbReference>
<dbReference type="EMBL" id="CP003198">
    <property type="protein sequence ID" value="AFM22617.1"/>
    <property type="molecule type" value="Genomic_DNA"/>
</dbReference>
<protein>
    <submittedName>
        <fullName evidence="5">Tripartite ATP-independent periplasmic transporter solute receptor, DctP family</fullName>
    </submittedName>
</protein>
<dbReference type="AlphaFoldDB" id="I4BZB0"/>
<evidence type="ECO:0000313" key="5">
    <source>
        <dbReference type="EMBL" id="AFM22617.1"/>
    </source>
</evidence>
<comment type="similarity">
    <text evidence="1">Belongs to the bacterial solute-binding protein 7 family.</text>
</comment>
<reference evidence="6" key="1">
    <citation type="journal article" date="2013" name="Stand. Genomic Sci.">
        <title>Complete genome sequence of the moderate thermophile Anaerobaculum mobile type strain (NGA(T)).</title>
        <authorList>
            <person name="Mavromatis K."/>
            <person name="Stackebrandt E."/>
            <person name="Held B."/>
            <person name="Lapidus A."/>
            <person name="Nolan M."/>
            <person name="Lucas S."/>
            <person name="Hammon N."/>
            <person name="Deshpande S."/>
            <person name="Cheng J.F."/>
            <person name="Tapia R."/>
            <person name="Goodwin L.A."/>
            <person name="Pitluck S."/>
            <person name="Liolios K."/>
            <person name="Pagani I."/>
            <person name="Ivanova N."/>
            <person name="Mikhailova N."/>
            <person name="Huntemann M."/>
            <person name="Pati A."/>
            <person name="Chen A."/>
            <person name="Palaniappan K."/>
            <person name="Land M."/>
            <person name="Rohde M."/>
            <person name="Spring S."/>
            <person name="Goker M."/>
            <person name="Woyke T."/>
            <person name="Detter J.C."/>
            <person name="Bristow J."/>
            <person name="Eisen J.A."/>
            <person name="Markowitz V."/>
            <person name="Hugenholtz P."/>
            <person name="Klenk H.P."/>
            <person name="Kyrpides N.C."/>
        </authorList>
    </citation>
    <scope>NUCLEOTIDE SEQUENCE</scope>
    <source>
        <strain evidence="6">ATCC BAA-54 / DSM 13181 / NGA</strain>
    </source>
</reference>
<dbReference type="GO" id="GO:0030288">
    <property type="term" value="C:outer membrane-bounded periplasmic space"/>
    <property type="evidence" value="ECO:0007669"/>
    <property type="project" value="InterPro"/>
</dbReference>
<dbReference type="InterPro" id="IPR004682">
    <property type="entry name" value="TRAP_DctP"/>
</dbReference>
<dbReference type="eggNOG" id="COG1638">
    <property type="taxonomic scope" value="Bacteria"/>
</dbReference>
<organism evidence="5 6">
    <name type="scientific">Acetomicrobium mobile (strain ATCC BAA-54 / DSM 13181 / JCM 12221 / NGA)</name>
    <name type="common">Anaerobaculum mobile</name>
    <dbReference type="NCBI Taxonomy" id="891968"/>
    <lineage>
        <taxon>Bacteria</taxon>
        <taxon>Thermotogati</taxon>
        <taxon>Synergistota</taxon>
        <taxon>Synergistia</taxon>
        <taxon>Synergistales</taxon>
        <taxon>Acetomicrobiaceae</taxon>
        <taxon>Acetomicrobium</taxon>
    </lineage>
</organism>
<dbReference type="NCBIfam" id="TIGR00787">
    <property type="entry name" value="dctP"/>
    <property type="match status" value="1"/>
</dbReference>
<proteinExistence type="inferred from homology"/>
<evidence type="ECO:0000256" key="2">
    <source>
        <dbReference type="ARBA" id="ARBA00022448"/>
    </source>
</evidence>
<gene>
    <name evidence="5" type="ordered locus">Anamo_2034</name>
</gene>
<accession>I4BZB0</accession>
<keyword evidence="2" id="KW-0813">Transport</keyword>